<feature type="compositionally biased region" description="Basic and acidic residues" evidence="1">
    <location>
        <begin position="1"/>
        <end position="11"/>
    </location>
</feature>
<comment type="caution">
    <text evidence="3">The sequence shown here is derived from an EMBL/GenBank/DDBJ whole genome shotgun (WGS) entry which is preliminary data.</text>
</comment>
<organism evidence="3 4">
    <name type="scientific">Pocillopora meandrina</name>
    <dbReference type="NCBI Taxonomy" id="46732"/>
    <lineage>
        <taxon>Eukaryota</taxon>
        <taxon>Metazoa</taxon>
        <taxon>Cnidaria</taxon>
        <taxon>Anthozoa</taxon>
        <taxon>Hexacorallia</taxon>
        <taxon>Scleractinia</taxon>
        <taxon>Astrocoeniina</taxon>
        <taxon>Pocilloporidae</taxon>
        <taxon>Pocillopora</taxon>
    </lineage>
</organism>
<dbReference type="InterPro" id="IPR013607">
    <property type="entry name" value="Phospholipase_A2-like"/>
</dbReference>
<accession>A0AAU9W6F4</accession>
<dbReference type="Proteomes" id="UP001159428">
    <property type="component" value="Unassembled WGS sequence"/>
</dbReference>
<dbReference type="AlphaFoldDB" id="A0AAU9W6F4"/>
<name>A0AAU9W6F4_9CNID</name>
<dbReference type="EMBL" id="CALNXJ010000008">
    <property type="protein sequence ID" value="CAH3045280.1"/>
    <property type="molecule type" value="Genomic_DNA"/>
</dbReference>
<feature type="domain" description="Phospholipase A2-like" evidence="2">
    <location>
        <begin position="178"/>
        <end position="259"/>
    </location>
</feature>
<sequence>MQERKLTDKLRQIPIAGGLEPPPRDDDGNLMEGLQEGLLKELIKSINMRGQAAVPQMTLKREPVTPVGIKNEPVTPAKPGTISFLTASSQKIQKTKRKLPVPTPQKHRTELERLKEFGNWEPWEKRGYDPYQVFEDDETPKSKKGKGRARTVQAKAKRKRQRGGKFDIQKWISKLGVEFHWPGYQYMGPGTKLAKRLKRGDPGINRLDRLAKQHDIDYSKAKSLADKHIADRKMVAGIDKFPGKKSLTEQIVKRIMQAKLKTKL</sequence>
<keyword evidence="4" id="KW-1185">Reference proteome</keyword>
<dbReference type="Pfam" id="PF08398">
    <property type="entry name" value="Phospholip_A2_4"/>
    <property type="match status" value="1"/>
</dbReference>
<proteinExistence type="predicted"/>
<feature type="compositionally biased region" description="Basic residues" evidence="1">
    <location>
        <begin position="142"/>
        <end position="161"/>
    </location>
</feature>
<gene>
    <name evidence="3" type="ORF">PMEA_00033476</name>
</gene>
<evidence type="ECO:0000313" key="4">
    <source>
        <dbReference type="Proteomes" id="UP001159428"/>
    </source>
</evidence>
<feature type="region of interest" description="Disordered" evidence="1">
    <location>
        <begin position="1"/>
        <end position="31"/>
    </location>
</feature>
<feature type="region of interest" description="Disordered" evidence="1">
    <location>
        <begin position="135"/>
        <end position="161"/>
    </location>
</feature>
<dbReference type="GO" id="GO:0005198">
    <property type="term" value="F:structural molecule activity"/>
    <property type="evidence" value="ECO:0007669"/>
    <property type="project" value="InterPro"/>
</dbReference>
<evidence type="ECO:0000259" key="2">
    <source>
        <dbReference type="Pfam" id="PF08398"/>
    </source>
</evidence>
<evidence type="ECO:0000256" key="1">
    <source>
        <dbReference type="SAM" id="MobiDB-lite"/>
    </source>
</evidence>
<protein>
    <recommendedName>
        <fullName evidence="2">Phospholipase A2-like domain-containing protein</fullName>
    </recommendedName>
</protein>
<reference evidence="3 4" key="1">
    <citation type="submission" date="2022-05" db="EMBL/GenBank/DDBJ databases">
        <authorList>
            <consortium name="Genoscope - CEA"/>
            <person name="William W."/>
        </authorList>
    </citation>
    <scope>NUCLEOTIDE SEQUENCE [LARGE SCALE GENOMIC DNA]</scope>
</reference>
<evidence type="ECO:0000313" key="3">
    <source>
        <dbReference type="EMBL" id="CAH3045280.1"/>
    </source>
</evidence>